<keyword evidence="1" id="KW-0808">Transferase</keyword>
<dbReference type="EMBL" id="FWXZ01000001">
    <property type="protein sequence ID" value="SMC35674.1"/>
    <property type="molecule type" value="Genomic_DNA"/>
</dbReference>
<comment type="caution">
    <text evidence="1">The sequence shown here is derived from an EMBL/GenBank/DDBJ whole genome shotgun (WGS) entry which is preliminary data.</text>
</comment>
<keyword evidence="2" id="KW-1185">Reference proteome</keyword>
<evidence type="ECO:0000313" key="1">
    <source>
        <dbReference type="EMBL" id="SMC35674.1"/>
    </source>
</evidence>
<sequence length="240" mass="26794">MNEKTQQDNKALIDFWDKVQTLSEEERAQALAEEIGPDDWKTFAPSEKIFNAVCLLGKQQKVLDYGCGIGWAAITAAKSGCPDVTAVDVSAGPVDTTRFYADLLGLQDQLHTACVSTDWLHSVPSGTYDGFICSNVLDVVPPEIAEDILRESARVTTPDALVIIGMNFYMSPERAAEKGEELVNGNMVYEDGVLRLVSRSDEEWAQLFSPWYSVEKLDHFAWPGESAERRRLFILRRKSL</sequence>
<organism evidence="1 2">
    <name type="scientific">Aristaeella lactis</name>
    <dbReference type="NCBI Taxonomy" id="3046383"/>
    <lineage>
        <taxon>Bacteria</taxon>
        <taxon>Bacillati</taxon>
        <taxon>Bacillota</taxon>
        <taxon>Clostridia</taxon>
        <taxon>Eubacteriales</taxon>
        <taxon>Aristaeellaceae</taxon>
        <taxon>Aristaeella</taxon>
    </lineage>
</organism>
<proteinExistence type="predicted"/>
<protein>
    <submittedName>
        <fullName evidence="1">Methyltransferase domain-containing protein</fullName>
    </submittedName>
</protein>
<reference evidence="1" key="1">
    <citation type="submission" date="2017-04" db="EMBL/GenBank/DDBJ databases">
        <authorList>
            <person name="Varghese N."/>
            <person name="Submissions S."/>
        </authorList>
    </citation>
    <scope>NUCLEOTIDE SEQUENCE</scope>
    <source>
        <strain evidence="1">WTE2008</strain>
    </source>
</reference>
<dbReference type="Proteomes" id="UP000192328">
    <property type="component" value="Unassembled WGS sequence"/>
</dbReference>
<accession>A0AC61PHJ9</accession>
<gene>
    <name evidence="1" type="ORF">SAMN06297397_0222</name>
</gene>
<keyword evidence="1" id="KW-0489">Methyltransferase</keyword>
<evidence type="ECO:0000313" key="2">
    <source>
        <dbReference type="Proteomes" id="UP000192328"/>
    </source>
</evidence>
<name>A0AC61PHJ9_9FIRM</name>